<dbReference type="InterPro" id="IPR000551">
    <property type="entry name" value="MerR-type_HTH_dom"/>
</dbReference>
<dbReference type="InterPro" id="IPR003759">
    <property type="entry name" value="Cbl-bd_cap"/>
</dbReference>
<evidence type="ECO:0000259" key="4">
    <source>
        <dbReference type="PROSITE" id="PS50937"/>
    </source>
</evidence>
<evidence type="ECO:0000256" key="3">
    <source>
        <dbReference type="ARBA" id="ARBA00023163"/>
    </source>
</evidence>
<sequence>MYNYFITFIKEGSTMYNIKAVSKLLDMPTVTIRSWETRYQAITPERTESGHRVYTEENLNDLKWLKKQIHENGLNISQAVHLLKAKKAEETTLELLPDTGDNDPEERFKKQIDELYAAVLELEADKCNRLLDLYFSQFNYHTVFYSIVVPLMYKVGEEWEKGNLHVVKEHMISNIILHRSIRFFSVFETSPNLPRIMAICPKGEHHQLGLILFTLFLREKHYPVYYIGADTPLEGIADLIKEKDINILAISTSRQTDQSLVESYIDSISKINPSLKYLVGGLGIKETQLTNNRLNISPDDRNWEQIMDLITYSS</sequence>
<dbReference type="InterPro" id="IPR036724">
    <property type="entry name" value="Cobalamin-bd_sf"/>
</dbReference>
<dbReference type="SUPFAM" id="SSF46955">
    <property type="entry name" value="Putative DNA-binding domain"/>
    <property type="match status" value="1"/>
</dbReference>
<accession>A0A2S7MWS2</accession>
<reference evidence="5 6" key="1">
    <citation type="submission" date="2017-12" db="EMBL/GenBank/DDBJ databases">
        <title>Taxonomic description and draft genome of Pradoshia cofamensis Gen. nov., sp. nov., a thermotolerant bacillale isolated from anterior gut of earthworm Eisenia fetida.</title>
        <authorList>
            <person name="Saha T."/>
            <person name="Chakraborty R."/>
        </authorList>
    </citation>
    <scope>NUCLEOTIDE SEQUENCE [LARGE SCALE GENOMIC DNA]</scope>
    <source>
        <strain evidence="5 6">EAG3</strain>
    </source>
</reference>
<evidence type="ECO:0000256" key="1">
    <source>
        <dbReference type="ARBA" id="ARBA00023015"/>
    </source>
</evidence>
<dbReference type="InterPro" id="IPR047057">
    <property type="entry name" value="MerR_fam"/>
</dbReference>
<dbReference type="InterPro" id="IPR036594">
    <property type="entry name" value="Meth_synthase_dom"/>
</dbReference>
<gene>
    <name evidence="5" type="ORF">CYL18_15555</name>
</gene>
<dbReference type="Gene3D" id="1.10.1240.10">
    <property type="entry name" value="Methionine synthase domain"/>
    <property type="match status" value="1"/>
</dbReference>
<dbReference type="PROSITE" id="PS50937">
    <property type="entry name" value="HTH_MERR_2"/>
    <property type="match status" value="1"/>
</dbReference>
<feature type="domain" description="HTH merR-type" evidence="4">
    <location>
        <begin position="15"/>
        <end position="85"/>
    </location>
</feature>
<protein>
    <submittedName>
        <fullName evidence="5">MerR family transcriptional regulator</fullName>
    </submittedName>
</protein>
<dbReference type="PANTHER" id="PTHR30204:SF67">
    <property type="entry name" value="HTH-TYPE TRANSCRIPTIONAL REGULATOR MLRA-RELATED"/>
    <property type="match status" value="1"/>
</dbReference>
<keyword evidence="1" id="KW-0805">Transcription regulation</keyword>
<keyword evidence="2" id="KW-0238">DNA-binding</keyword>
<dbReference type="CDD" id="cd01104">
    <property type="entry name" value="HTH_MlrA-CarA"/>
    <property type="match status" value="1"/>
</dbReference>
<evidence type="ECO:0000256" key="2">
    <source>
        <dbReference type="ARBA" id="ARBA00023125"/>
    </source>
</evidence>
<dbReference type="Gene3D" id="1.10.1660.10">
    <property type="match status" value="1"/>
</dbReference>
<evidence type="ECO:0000313" key="5">
    <source>
        <dbReference type="EMBL" id="PQD94281.1"/>
    </source>
</evidence>
<dbReference type="Pfam" id="PF13411">
    <property type="entry name" value="MerR_1"/>
    <property type="match status" value="1"/>
</dbReference>
<dbReference type="GO" id="GO:0046872">
    <property type="term" value="F:metal ion binding"/>
    <property type="evidence" value="ECO:0007669"/>
    <property type="project" value="InterPro"/>
</dbReference>
<proteinExistence type="predicted"/>
<dbReference type="InterPro" id="IPR009061">
    <property type="entry name" value="DNA-bd_dom_put_sf"/>
</dbReference>
<evidence type="ECO:0000313" key="6">
    <source>
        <dbReference type="Proteomes" id="UP000239663"/>
    </source>
</evidence>
<dbReference type="Pfam" id="PF02607">
    <property type="entry name" value="B12-binding_2"/>
    <property type="match status" value="1"/>
</dbReference>
<keyword evidence="3" id="KW-0804">Transcription</keyword>
<dbReference type="GO" id="GO:0003677">
    <property type="term" value="F:DNA binding"/>
    <property type="evidence" value="ECO:0007669"/>
    <property type="project" value="UniProtKB-KW"/>
</dbReference>
<dbReference type="GO" id="GO:0003700">
    <property type="term" value="F:DNA-binding transcription factor activity"/>
    <property type="evidence" value="ECO:0007669"/>
    <property type="project" value="InterPro"/>
</dbReference>
<dbReference type="Gene3D" id="3.40.50.280">
    <property type="entry name" value="Cobalamin-binding domain"/>
    <property type="match status" value="1"/>
</dbReference>
<dbReference type="SUPFAM" id="SSF52242">
    <property type="entry name" value="Cobalamin (vitamin B12)-binding domain"/>
    <property type="match status" value="1"/>
</dbReference>
<dbReference type="EMBL" id="PKOZ01000012">
    <property type="protein sequence ID" value="PQD94281.1"/>
    <property type="molecule type" value="Genomic_DNA"/>
</dbReference>
<keyword evidence="6" id="KW-1185">Reference proteome</keyword>
<comment type="caution">
    <text evidence="5">The sequence shown here is derived from an EMBL/GenBank/DDBJ whole genome shotgun (WGS) entry which is preliminary data.</text>
</comment>
<dbReference type="AlphaFoldDB" id="A0A2S7MWS2"/>
<dbReference type="Proteomes" id="UP000239663">
    <property type="component" value="Unassembled WGS sequence"/>
</dbReference>
<dbReference type="InterPro" id="IPR006158">
    <property type="entry name" value="Cobalamin-bd"/>
</dbReference>
<dbReference type="Pfam" id="PF02310">
    <property type="entry name" value="B12-binding"/>
    <property type="match status" value="1"/>
</dbReference>
<dbReference type="GO" id="GO:0031419">
    <property type="term" value="F:cobalamin binding"/>
    <property type="evidence" value="ECO:0007669"/>
    <property type="project" value="InterPro"/>
</dbReference>
<dbReference type="PANTHER" id="PTHR30204">
    <property type="entry name" value="REDOX-CYCLING DRUG-SENSING TRANSCRIPTIONAL ACTIVATOR SOXR"/>
    <property type="match status" value="1"/>
</dbReference>
<name>A0A2S7MWS2_9BACI</name>
<dbReference type="SMART" id="SM00422">
    <property type="entry name" value="HTH_MERR"/>
    <property type="match status" value="1"/>
</dbReference>
<organism evidence="5 6">
    <name type="scientific">Pradoshia eiseniae</name>
    <dbReference type="NCBI Taxonomy" id="2064768"/>
    <lineage>
        <taxon>Bacteria</taxon>
        <taxon>Bacillati</taxon>
        <taxon>Bacillota</taxon>
        <taxon>Bacilli</taxon>
        <taxon>Bacillales</taxon>
        <taxon>Bacillaceae</taxon>
        <taxon>Pradoshia</taxon>
    </lineage>
</organism>